<dbReference type="InterPro" id="IPR050870">
    <property type="entry name" value="FAST_kinase"/>
</dbReference>
<dbReference type="PANTHER" id="PTHR21228:SF40">
    <property type="entry name" value="LD45607P"/>
    <property type="match status" value="1"/>
</dbReference>
<accession>A0A8S1JGI0</accession>
<reference evidence="1" key="1">
    <citation type="submission" date="2020-12" db="EMBL/GenBank/DDBJ databases">
        <authorList>
            <person name="Iha C."/>
        </authorList>
    </citation>
    <scope>NUCLEOTIDE SEQUENCE</scope>
</reference>
<proteinExistence type="predicted"/>
<protein>
    <recommendedName>
        <fullName evidence="3">RAP domain-containing protein</fullName>
    </recommendedName>
</protein>
<name>A0A8S1JGI0_9CHLO</name>
<dbReference type="GO" id="GO:0005759">
    <property type="term" value="C:mitochondrial matrix"/>
    <property type="evidence" value="ECO:0007669"/>
    <property type="project" value="TreeGrafter"/>
</dbReference>
<dbReference type="GO" id="GO:0003723">
    <property type="term" value="F:RNA binding"/>
    <property type="evidence" value="ECO:0007669"/>
    <property type="project" value="TreeGrafter"/>
</dbReference>
<evidence type="ECO:0008006" key="3">
    <source>
        <dbReference type="Google" id="ProtNLM"/>
    </source>
</evidence>
<dbReference type="GO" id="GO:0000963">
    <property type="term" value="P:mitochondrial RNA processing"/>
    <property type="evidence" value="ECO:0007669"/>
    <property type="project" value="TreeGrafter"/>
</dbReference>
<comment type="caution">
    <text evidence="1">The sequence shown here is derived from an EMBL/GenBank/DDBJ whole genome shotgun (WGS) entry which is preliminary data.</text>
</comment>
<sequence length="568" mass="63152">MFSGVRDQVWTGKGSPARIDSAIADAKDAAHIFQLVETIGDDFAEEHLLKAILKLSAVAPESDTGPNGDIVTSKSLKRMVLAAVHNAQVYSLLDLANIICALGRIGAEVDVAHLDYCAVQLAESLPTAQPNIVSTFMWGFTKLSYTPGILVLEKVVDFFSKSMDHFMPLSICEIVFALASMRRHPGSDVLQRAMDKIVTAHNLPSPMDPMTVAYLLWAYIVFNEHPGNDILVWVTGSMLANPHNWTGNEASILVLWDFANIGYFPGLDLLNLVHSGLDPSTCMEKLGTDKVMRLLLSFSKFNYHPGEQFLEKLSVTLMQYAALLMGDAIEIVLWAYATFSFPPGQQLLWECAKNVERNSRKFSPVQLANLLWAFHQFDACHSDLWSTLVHQLHVYPPHAIPPPALLRIYEVYLYIQCMVPDMASHGFVPLKSDLEGQCASCWKERIKLRVQLQSGEAVALHQEVGSMLSLMNVVAVEDEVMEDQLFAHDFAIPETKTLLDIVGPESCLRNVKAPSGPAVSRNRLLQAHYKGNSAGWRPVSVNFHEWEMHKANGDCQQYLVQIIAPDAK</sequence>
<evidence type="ECO:0000313" key="1">
    <source>
        <dbReference type="EMBL" id="CAD7705412.1"/>
    </source>
</evidence>
<dbReference type="OrthoDB" id="413408at2759"/>
<dbReference type="GO" id="GO:0035770">
    <property type="term" value="C:ribonucleoprotein granule"/>
    <property type="evidence" value="ECO:0007669"/>
    <property type="project" value="TreeGrafter"/>
</dbReference>
<dbReference type="AlphaFoldDB" id="A0A8S1JGI0"/>
<keyword evidence="2" id="KW-1185">Reference proteome</keyword>
<gene>
    <name evidence="1" type="ORF">OSTQU699_LOCUS10767</name>
</gene>
<dbReference type="EMBL" id="CAJHUC010003121">
    <property type="protein sequence ID" value="CAD7705412.1"/>
    <property type="molecule type" value="Genomic_DNA"/>
</dbReference>
<organism evidence="1 2">
    <name type="scientific">Ostreobium quekettii</name>
    <dbReference type="NCBI Taxonomy" id="121088"/>
    <lineage>
        <taxon>Eukaryota</taxon>
        <taxon>Viridiplantae</taxon>
        <taxon>Chlorophyta</taxon>
        <taxon>core chlorophytes</taxon>
        <taxon>Ulvophyceae</taxon>
        <taxon>TCBD clade</taxon>
        <taxon>Bryopsidales</taxon>
        <taxon>Ostreobineae</taxon>
        <taxon>Ostreobiaceae</taxon>
        <taxon>Ostreobium</taxon>
    </lineage>
</organism>
<dbReference type="GO" id="GO:0044528">
    <property type="term" value="P:regulation of mitochondrial mRNA stability"/>
    <property type="evidence" value="ECO:0007669"/>
    <property type="project" value="TreeGrafter"/>
</dbReference>
<dbReference type="Proteomes" id="UP000708148">
    <property type="component" value="Unassembled WGS sequence"/>
</dbReference>
<dbReference type="PANTHER" id="PTHR21228">
    <property type="entry name" value="FAST LEU-RICH DOMAIN-CONTAINING"/>
    <property type="match status" value="1"/>
</dbReference>
<evidence type="ECO:0000313" key="2">
    <source>
        <dbReference type="Proteomes" id="UP000708148"/>
    </source>
</evidence>